<keyword evidence="3" id="KW-1185">Reference proteome</keyword>
<dbReference type="Proteomes" id="UP000727907">
    <property type="component" value="Unassembled WGS sequence"/>
</dbReference>
<evidence type="ECO:0000313" key="3">
    <source>
        <dbReference type="Proteomes" id="UP000727907"/>
    </source>
</evidence>
<evidence type="ECO:0000256" key="1">
    <source>
        <dbReference type="SAM" id="MobiDB-lite"/>
    </source>
</evidence>
<feature type="region of interest" description="Disordered" evidence="1">
    <location>
        <begin position="152"/>
        <end position="172"/>
    </location>
</feature>
<dbReference type="EMBL" id="JAHOPB010000001">
    <property type="protein sequence ID" value="MBU8874676.1"/>
    <property type="molecule type" value="Genomic_DNA"/>
</dbReference>
<accession>A0ABS6IJA6</accession>
<dbReference type="RefSeq" id="WP_216960624.1">
    <property type="nucleotide sequence ID" value="NZ_JAHOPB010000001.1"/>
</dbReference>
<dbReference type="Pfam" id="PF20159">
    <property type="entry name" value="YidB"/>
    <property type="match status" value="1"/>
</dbReference>
<reference evidence="2 3" key="1">
    <citation type="submission" date="2021-06" db="EMBL/GenBank/DDBJ databases">
        <authorList>
            <person name="Lee D.H."/>
        </authorList>
    </citation>
    <scope>NUCLEOTIDE SEQUENCE [LARGE SCALE GENOMIC DNA]</scope>
    <source>
        <strain evidence="2 3">MMS21-HV4-11</strain>
    </source>
</reference>
<proteinExistence type="predicted"/>
<feature type="compositionally biased region" description="Basic and acidic residues" evidence="1">
    <location>
        <begin position="163"/>
        <end position="172"/>
    </location>
</feature>
<evidence type="ECO:0000313" key="2">
    <source>
        <dbReference type="EMBL" id="MBU8874676.1"/>
    </source>
</evidence>
<gene>
    <name evidence="2" type="ORF">KQ910_12950</name>
</gene>
<organism evidence="2 3">
    <name type="scientific">Reyranella humidisoli</name>
    <dbReference type="NCBI Taxonomy" id="2849149"/>
    <lineage>
        <taxon>Bacteria</taxon>
        <taxon>Pseudomonadati</taxon>
        <taxon>Pseudomonadota</taxon>
        <taxon>Alphaproteobacteria</taxon>
        <taxon>Hyphomicrobiales</taxon>
        <taxon>Reyranellaceae</taxon>
        <taxon>Reyranella</taxon>
    </lineage>
</organism>
<protein>
    <submittedName>
        <fullName evidence="2">DUF937 domain-containing protein</fullName>
    </submittedName>
</protein>
<comment type="caution">
    <text evidence="2">The sequence shown here is derived from an EMBL/GenBank/DDBJ whole genome shotgun (WGS) entry which is preliminary data.</text>
</comment>
<name>A0ABS6IJA6_9HYPH</name>
<dbReference type="InterPro" id="IPR045372">
    <property type="entry name" value="YidB"/>
</dbReference>
<sequence>MGLLDVLTGMRNGPRGGGGGMSPITMALLGLLAYKAVKGFSATKPAGPGMAPAGGGLGDILKDAFGNAGQGGLGSILNGGLGDLLKQFQGAGKSEVADSWVGRDENKPIGPGDLSRILTPEQIEFLSERTGLTREQLLAGLAAQLPAAVDELTPQGRLPAPDEFDRPAGKTA</sequence>